<keyword evidence="3" id="KW-1185">Reference proteome</keyword>
<dbReference type="Proteomes" id="UP000789572">
    <property type="component" value="Unassembled WGS sequence"/>
</dbReference>
<protein>
    <submittedName>
        <fullName evidence="2">9563_t:CDS:1</fullName>
    </submittedName>
</protein>
<evidence type="ECO:0000313" key="2">
    <source>
        <dbReference type="EMBL" id="CAG8468097.1"/>
    </source>
</evidence>
<comment type="caution">
    <text evidence="2">The sequence shown here is derived from an EMBL/GenBank/DDBJ whole genome shotgun (WGS) entry which is preliminary data.</text>
</comment>
<accession>A0A9N8VVN0</accession>
<gene>
    <name evidence="2" type="ORF">POCULU_LOCUS901</name>
</gene>
<organism evidence="2 3">
    <name type="scientific">Paraglomus occultum</name>
    <dbReference type="NCBI Taxonomy" id="144539"/>
    <lineage>
        <taxon>Eukaryota</taxon>
        <taxon>Fungi</taxon>
        <taxon>Fungi incertae sedis</taxon>
        <taxon>Mucoromycota</taxon>
        <taxon>Glomeromycotina</taxon>
        <taxon>Glomeromycetes</taxon>
        <taxon>Paraglomerales</taxon>
        <taxon>Paraglomeraceae</taxon>
        <taxon>Paraglomus</taxon>
    </lineage>
</organism>
<evidence type="ECO:0000256" key="1">
    <source>
        <dbReference type="SAM" id="SignalP"/>
    </source>
</evidence>
<feature type="signal peptide" evidence="1">
    <location>
        <begin position="1"/>
        <end position="23"/>
    </location>
</feature>
<sequence length="116" mass="12742">MKNMKTFFAIALLLLVVFQLTDACFQQDNARKAAALNKKFKGIKLTDKCVDGTFGCIGGKFVKCAFKKWVSFDCPPTETCSFLPLVNKPGTTCTCDTPADIASRFKLARECRGKTG</sequence>
<name>A0A9N8VVN0_9GLOM</name>
<feature type="chain" id="PRO_5040184422" evidence="1">
    <location>
        <begin position="24"/>
        <end position="116"/>
    </location>
</feature>
<keyword evidence="1" id="KW-0732">Signal</keyword>
<proteinExistence type="predicted"/>
<reference evidence="2" key="1">
    <citation type="submission" date="2021-06" db="EMBL/GenBank/DDBJ databases">
        <authorList>
            <person name="Kallberg Y."/>
            <person name="Tangrot J."/>
            <person name="Rosling A."/>
        </authorList>
    </citation>
    <scope>NUCLEOTIDE SEQUENCE</scope>
    <source>
        <strain evidence="2">IA702</strain>
    </source>
</reference>
<dbReference type="EMBL" id="CAJVPJ010000055">
    <property type="protein sequence ID" value="CAG8468097.1"/>
    <property type="molecule type" value="Genomic_DNA"/>
</dbReference>
<evidence type="ECO:0000313" key="3">
    <source>
        <dbReference type="Proteomes" id="UP000789572"/>
    </source>
</evidence>
<dbReference type="AlphaFoldDB" id="A0A9N8VVN0"/>
<dbReference type="OrthoDB" id="2362516at2759"/>